<evidence type="ECO:0000313" key="10">
    <source>
        <dbReference type="Proteomes" id="UP000821853"/>
    </source>
</evidence>
<dbReference type="Gene3D" id="1.20.1250.20">
    <property type="entry name" value="MFS general substrate transporter like domains"/>
    <property type="match status" value="1"/>
</dbReference>
<dbReference type="InterPro" id="IPR051717">
    <property type="entry name" value="MFS_MFSD6"/>
</dbReference>
<dbReference type="Proteomes" id="UP000821853">
    <property type="component" value="Chromosome 4"/>
</dbReference>
<keyword evidence="5 7" id="KW-0472">Membrane</keyword>
<organism evidence="9 10">
    <name type="scientific">Haemaphysalis longicornis</name>
    <name type="common">Bush tick</name>
    <dbReference type="NCBI Taxonomy" id="44386"/>
    <lineage>
        <taxon>Eukaryota</taxon>
        <taxon>Metazoa</taxon>
        <taxon>Ecdysozoa</taxon>
        <taxon>Arthropoda</taxon>
        <taxon>Chelicerata</taxon>
        <taxon>Arachnida</taxon>
        <taxon>Acari</taxon>
        <taxon>Parasitiformes</taxon>
        <taxon>Ixodida</taxon>
        <taxon>Ixodoidea</taxon>
        <taxon>Ixodidae</taxon>
        <taxon>Haemaphysalinae</taxon>
        <taxon>Haemaphysalis</taxon>
    </lineage>
</organism>
<comment type="caution">
    <text evidence="9">The sequence shown here is derived from an EMBL/GenBank/DDBJ whole genome shotgun (WGS) entry which is preliminary data.</text>
</comment>
<dbReference type="PANTHER" id="PTHR16172">
    <property type="entry name" value="MAJOR FACILITATOR SUPERFAMILY DOMAIN-CONTAINING PROTEIN 6-LIKE"/>
    <property type="match status" value="1"/>
</dbReference>
<dbReference type="AlphaFoldDB" id="A0A9J6GEL1"/>
<comment type="subcellular location">
    <subcellularLocation>
        <location evidence="1">Membrane</location>
        <topology evidence="1">Multi-pass membrane protein</topology>
    </subcellularLocation>
</comment>
<keyword evidence="10" id="KW-1185">Reference proteome</keyword>
<feature type="region of interest" description="Disordered" evidence="6">
    <location>
        <begin position="162"/>
        <end position="186"/>
    </location>
</feature>
<dbReference type="SUPFAM" id="SSF103473">
    <property type="entry name" value="MFS general substrate transporter"/>
    <property type="match status" value="1"/>
</dbReference>
<evidence type="ECO:0000256" key="7">
    <source>
        <dbReference type="SAM" id="Phobius"/>
    </source>
</evidence>
<proteinExistence type="inferred from homology"/>
<evidence type="ECO:0000256" key="1">
    <source>
        <dbReference type="ARBA" id="ARBA00004141"/>
    </source>
</evidence>
<feature type="transmembrane region" description="Helical" evidence="7">
    <location>
        <begin position="79"/>
        <end position="100"/>
    </location>
</feature>
<evidence type="ECO:0000259" key="8">
    <source>
        <dbReference type="Pfam" id="PF12832"/>
    </source>
</evidence>
<dbReference type="PANTHER" id="PTHR16172:SF30">
    <property type="entry name" value="SUGAR BABY, ISOFORM C"/>
    <property type="match status" value="1"/>
</dbReference>
<dbReference type="Pfam" id="PF12832">
    <property type="entry name" value="MFS_1_like"/>
    <property type="match status" value="1"/>
</dbReference>
<protein>
    <recommendedName>
        <fullName evidence="8">Major facilitator superfamily associated domain-containing protein</fullName>
    </recommendedName>
</protein>
<dbReference type="InterPro" id="IPR036259">
    <property type="entry name" value="MFS_trans_sf"/>
</dbReference>
<dbReference type="GO" id="GO:0016020">
    <property type="term" value="C:membrane"/>
    <property type="evidence" value="ECO:0007669"/>
    <property type="project" value="UniProtKB-SubCell"/>
</dbReference>
<dbReference type="InterPro" id="IPR024989">
    <property type="entry name" value="MFS_assoc_dom"/>
</dbReference>
<reference evidence="9 10" key="1">
    <citation type="journal article" date="2020" name="Cell">
        <title>Large-Scale Comparative Analyses of Tick Genomes Elucidate Their Genetic Diversity and Vector Capacities.</title>
        <authorList>
            <consortium name="Tick Genome and Microbiome Consortium (TIGMIC)"/>
            <person name="Jia N."/>
            <person name="Wang J."/>
            <person name="Shi W."/>
            <person name="Du L."/>
            <person name="Sun Y."/>
            <person name="Zhan W."/>
            <person name="Jiang J.F."/>
            <person name="Wang Q."/>
            <person name="Zhang B."/>
            <person name="Ji P."/>
            <person name="Bell-Sakyi L."/>
            <person name="Cui X.M."/>
            <person name="Yuan T.T."/>
            <person name="Jiang B.G."/>
            <person name="Yang W.F."/>
            <person name="Lam T.T."/>
            <person name="Chang Q.C."/>
            <person name="Ding S.J."/>
            <person name="Wang X.J."/>
            <person name="Zhu J.G."/>
            <person name="Ruan X.D."/>
            <person name="Zhao L."/>
            <person name="Wei J.T."/>
            <person name="Ye R.Z."/>
            <person name="Que T.C."/>
            <person name="Du C.H."/>
            <person name="Zhou Y.H."/>
            <person name="Cheng J.X."/>
            <person name="Dai P.F."/>
            <person name="Guo W.B."/>
            <person name="Han X.H."/>
            <person name="Huang E.J."/>
            <person name="Li L.F."/>
            <person name="Wei W."/>
            <person name="Gao Y.C."/>
            <person name="Liu J.Z."/>
            <person name="Shao H.Z."/>
            <person name="Wang X."/>
            <person name="Wang C.C."/>
            <person name="Yang T.C."/>
            <person name="Huo Q.B."/>
            <person name="Li W."/>
            <person name="Chen H.Y."/>
            <person name="Chen S.E."/>
            <person name="Zhou L.G."/>
            <person name="Ni X.B."/>
            <person name="Tian J.H."/>
            <person name="Sheng Y."/>
            <person name="Liu T."/>
            <person name="Pan Y.S."/>
            <person name="Xia L.Y."/>
            <person name="Li J."/>
            <person name="Zhao F."/>
            <person name="Cao W.C."/>
        </authorList>
    </citation>
    <scope>NUCLEOTIDE SEQUENCE [LARGE SCALE GENOMIC DNA]</scope>
    <source>
        <strain evidence="9">HaeL-2018</strain>
    </source>
</reference>
<feature type="transmembrane region" description="Helical" evidence="7">
    <location>
        <begin position="366"/>
        <end position="386"/>
    </location>
</feature>
<keyword evidence="3 7" id="KW-0812">Transmembrane</keyword>
<dbReference type="VEuPathDB" id="VectorBase:HLOH_041265"/>
<comment type="similarity">
    <text evidence="2">Belongs to the major facilitator superfamily. MFSD6 family.</text>
</comment>
<evidence type="ECO:0000256" key="4">
    <source>
        <dbReference type="ARBA" id="ARBA00022989"/>
    </source>
</evidence>
<keyword evidence="4 7" id="KW-1133">Transmembrane helix</keyword>
<gene>
    <name evidence="9" type="ORF">HPB48_007444</name>
</gene>
<accession>A0A9J6GEL1</accession>
<evidence type="ECO:0000256" key="3">
    <source>
        <dbReference type="ARBA" id="ARBA00022692"/>
    </source>
</evidence>
<feature type="domain" description="Major facilitator superfamily associated" evidence="8">
    <location>
        <begin position="259"/>
        <end position="352"/>
    </location>
</feature>
<evidence type="ECO:0000313" key="9">
    <source>
        <dbReference type="EMBL" id="KAH9373834.1"/>
    </source>
</evidence>
<evidence type="ECO:0000256" key="5">
    <source>
        <dbReference type="ARBA" id="ARBA00023136"/>
    </source>
</evidence>
<dbReference type="OrthoDB" id="10029266at2759"/>
<evidence type="ECO:0000256" key="2">
    <source>
        <dbReference type="ARBA" id="ARBA00005241"/>
    </source>
</evidence>
<dbReference type="EMBL" id="JABSTR010000006">
    <property type="protein sequence ID" value="KAH9373834.1"/>
    <property type="molecule type" value="Genomic_DNA"/>
</dbReference>
<sequence>MRLQCPLADNASTSPLTACLESPLSRHPKLCPSHNDTKTADTDDAHVLTLRCHEIALLPEEVPPVSEFARGLASLRQGVVWGFLALRLLAIVFSGVAITLTDAAIDLVEDEPPPSRWTDMHRLLGSAGWGAASLLTGHLNYWKSPDGGRSSTSPPACTLSVSMKRGRRGRHHASADAATRDAHRTPLHERAERVPQEPHPVLYGAQLRDGLAQRRHLGVRPAQASPSGSRAAAAGSHISCAGQLLRCSPNLDSFVFGGELVHAFASDQLVQLLGVRNAASASVLGMVARLLVYAFTPVPWALLPIEAAQGLTVGLFSKTTFSLATGATPDWHLQQVLSTIHHGLGASFGALCRRCLIPLLQMDGIFVFYAAVAVLTFYAQLAFGYIRAKKDAGLYLGVISTLNAVWYT</sequence>
<evidence type="ECO:0000256" key="6">
    <source>
        <dbReference type="SAM" id="MobiDB-lite"/>
    </source>
</evidence>
<name>A0A9J6GEL1_HAELO</name>